<keyword evidence="5" id="KW-1185">Reference proteome</keyword>
<evidence type="ECO:0000256" key="1">
    <source>
        <dbReference type="ARBA" id="ARBA00007381"/>
    </source>
</evidence>
<dbReference type="PANTHER" id="PTHR19375">
    <property type="entry name" value="HEAT SHOCK PROTEIN 70KDA"/>
    <property type="match status" value="1"/>
</dbReference>
<comment type="caution">
    <text evidence="4">The sequence shown here is derived from an EMBL/GenBank/DDBJ whole genome shotgun (WGS) entry which is preliminary data.</text>
</comment>
<dbReference type="InterPro" id="IPR013126">
    <property type="entry name" value="Hsp_70_fam"/>
</dbReference>
<evidence type="ECO:0000256" key="3">
    <source>
        <dbReference type="ARBA" id="ARBA00022840"/>
    </source>
</evidence>
<accession>A0A936ZQR6</accession>
<dbReference type="InterPro" id="IPR043129">
    <property type="entry name" value="ATPase_NBD"/>
</dbReference>
<dbReference type="EMBL" id="JAEQNA010000001">
    <property type="protein sequence ID" value="MBL0419295.1"/>
    <property type="molecule type" value="Genomic_DNA"/>
</dbReference>
<dbReference type="GO" id="GO:0140662">
    <property type="term" value="F:ATP-dependent protein folding chaperone"/>
    <property type="evidence" value="ECO:0007669"/>
    <property type="project" value="InterPro"/>
</dbReference>
<dbReference type="AlphaFoldDB" id="A0A936ZQR6"/>
<keyword evidence="3" id="KW-0067">ATP-binding</keyword>
<dbReference type="PROSITE" id="PS00329">
    <property type="entry name" value="HSP70_2"/>
    <property type="match status" value="1"/>
</dbReference>
<sequence length="387" mass="41345">MEGEAAVLPTAVFFNAEDRSVHIGRDAVALYLAGVEGRLMRSLKSLLGSSLIDEHTAVGTGTLRYLDILTLFLRELLARSRPRIGDADPLLVLGRPVHFVDADPARDRQAQDALEQAARAAGFGDIAFELEPVAAAFDYERRLTREAIALVVDVGGGTSDFSVLRLGPKGAMRPDRSADVLATAGVHLGGTDFDRRLNLARVMPLLGLGHRGPQGREVPNPVFHDLATWHLINFLHAPSGLSRAQALRSAYTDPSLHDRLMTVLRQRLGHRLATEVEQAKIACSVHEATALMRLDDVEAGLQAELAPAQMHAQLDALLAQVTGCAQECLRRAGAPALDAIYLTGGSSALRPLQEQLAARFPGVALVAGDLFGGVAAGLAYSAGQRYA</sequence>
<name>A0A936ZQR6_9BURK</name>
<gene>
    <name evidence="4" type="ORF">JI739_02940</name>
</gene>
<dbReference type="Pfam" id="PF00012">
    <property type="entry name" value="HSP70"/>
    <property type="match status" value="1"/>
</dbReference>
<dbReference type="Gene3D" id="3.90.640.10">
    <property type="entry name" value="Actin, Chain A, domain 4"/>
    <property type="match status" value="1"/>
</dbReference>
<reference evidence="4" key="1">
    <citation type="submission" date="2021-01" db="EMBL/GenBank/DDBJ databases">
        <title>Ramlibacter sp. strain AW1 16S ribosomal RNA gene Genome sequencing and assembly.</title>
        <authorList>
            <person name="Kang M."/>
        </authorList>
    </citation>
    <scope>NUCLEOTIDE SEQUENCE</scope>
    <source>
        <strain evidence="4">AW1</strain>
    </source>
</reference>
<organism evidence="4 5">
    <name type="scientific">Ramlibacter aurantiacus</name>
    <dbReference type="NCBI Taxonomy" id="2801330"/>
    <lineage>
        <taxon>Bacteria</taxon>
        <taxon>Pseudomonadati</taxon>
        <taxon>Pseudomonadota</taxon>
        <taxon>Betaproteobacteria</taxon>
        <taxon>Burkholderiales</taxon>
        <taxon>Comamonadaceae</taxon>
        <taxon>Ramlibacter</taxon>
    </lineage>
</organism>
<proteinExistence type="inferred from homology"/>
<dbReference type="SUPFAM" id="SSF53067">
    <property type="entry name" value="Actin-like ATPase domain"/>
    <property type="match status" value="2"/>
</dbReference>
<dbReference type="InterPro" id="IPR018181">
    <property type="entry name" value="Heat_shock_70_CS"/>
</dbReference>
<evidence type="ECO:0000313" key="5">
    <source>
        <dbReference type="Proteomes" id="UP000613011"/>
    </source>
</evidence>
<dbReference type="Gene3D" id="3.30.420.40">
    <property type="match status" value="3"/>
</dbReference>
<evidence type="ECO:0000313" key="4">
    <source>
        <dbReference type="EMBL" id="MBL0419295.1"/>
    </source>
</evidence>
<protein>
    <submittedName>
        <fullName evidence="4">Hsp70 family protein</fullName>
    </submittedName>
</protein>
<dbReference type="GO" id="GO:0005524">
    <property type="term" value="F:ATP binding"/>
    <property type="evidence" value="ECO:0007669"/>
    <property type="project" value="UniProtKB-KW"/>
</dbReference>
<dbReference type="Proteomes" id="UP000613011">
    <property type="component" value="Unassembled WGS sequence"/>
</dbReference>
<evidence type="ECO:0000256" key="2">
    <source>
        <dbReference type="ARBA" id="ARBA00022741"/>
    </source>
</evidence>
<keyword evidence="2" id="KW-0547">Nucleotide-binding</keyword>
<comment type="similarity">
    <text evidence="1">Belongs to the heat shock protein 70 family.</text>
</comment>